<dbReference type="RefSeq" id="WP_003724645.1">
    <property type="nucleotide sequence ID" value="NC_021827.1"/>
</dbReference>
<proteinExistence type="predicted"/>
<comment type="caution">
    <text evidence="1">The sequence shown here is derived from an EMBL/GenBank/DDBJ whole genome shotgun (WGS) entry which is preliminary data.</text>
</comment>
<evidence type="ECO:0000313" key="1">
    <source>
        <dbReference type="EMBL" id="NYA02751.1"/>
    </source>
</evidence>
<gene>
    <name evidence="1" type="ORF">HZJ64_12985</name>
</gene>
<dbReference type="EMBL" id="JACAVN010000010">
    <property type="protein sequence ID" value="NYA02751.1"/>
    <property type="molecule type" value="Genomic_DNA"/>
</dbReference>
<sequence>MSDFIEKNAQNYIKELFQQITEEQLTELVTTFSHGFKLGMQLAFDAIVTREKGK</sequence>
<reference evidence="1 2" key="1">
    <citation type="submission" date="2020-06" db="EMBL/GenBank/DDBJ databases">
        <title>Two Listeria outbreaks in Switzerland in 2018 and 2020.</title>
        <authorList>
            <person name="Stevens M.J.A."/>
            <person name="Bloemberg G."/>
            <person name="Nusch-Inderbinnen M."/>
            <person name="Stephan R."/>
        </authorList>
    </citation>
    <scope>NUCLEOTIDE SEQUENCE [LARGE SCALE GENOMIC DNA]</scope>
    <source>
        <strain evidence="1 2">N18-0707</strain>
    </source>
</reference>
<organism evidence="1 2">
    <name type="scientific">Listeria monocytogenes</name>
    <dbReference type="NCBI Taxonomy" id="1639"/>
    <lineage>
        <taxon>Bacteria</taxon>
        <taxon>Bacillati</taxon>
        <taxon>Bacillota</taxon>
        <taxon>Bacilli</taxon>
        <taxon>Bacillales</taxon>
        <taxon>Listeriaceae</taxon>
        <taxon>Listeria</taxon>
    </lineage>
</organism>
<dbReference type="Proteomes" id="UP000544530">
    <property type="component" value="Unassembled WGS sequence"/>
</dbReference>
<protein>
    <recommendedName>
        <fullName evidence="3">Phage protein</fullName>
    </recommendedName>
</protein>
<evidence type="ECO:0000313" key="2">
    <source>
        <dbReference type="Proteomes" id="UP000544530"/>
    </source>
</evidence>
<dbReference type="AlphaFoldDB" id="A0AAX0GDB6"/>
<name>A0AAX0GDB6_LISMN</name>
<accession>A0AAX0GDB6</accession>
<evidence type="ECO:0008006" key="3">
    <source>
        <dbReference type="Google" id="ProtNLM"/>
    </source>
</evidence>